<proteinExistence type="predicted"/>
<accession>A0A125T2B4</accession>
<dbReference type="AlphaFoldDB" id="A0A125T2B4"/>
<dbReference type="EMBL" id="AP017313">
    <property type="protein sequence ID" value="BAU52756.1"/>
    <property type="molecule type" value="Genomic_DNA"/>
</dbReference>
<evidence type="ECO:0000313" key="2">
    <source>
        <dbReference type="Proteomes" id="UP000218263"/>
    </source>
</evidence>
<organism evidence="1 2">
    <name type="scientific">Mucilaginibacter gotjawali</name>
    <dbReference type="NCBI Taxonomy" id="1550579"/>
    <lineage>
        <taxon>Bacteria</taxon>
        <taxon>Pseudomonadati</taxon>
        <taxon>Bacteroidota</taxon>
        <taxon>Sphingobacteriia</taxon>
        <taxon>Sphingobacteriales</taxon>
        <taxon>Sphingobacteriaceae</taxon>
        <taxon>Mucilaginibacter</taxon>
    </lineage>
</organism>
<dbReference type="KEGG" id="mgot:MgSA37_00919"/>
<evidence type="ECO:0000313" key="1">
    <source>
        <dbReference type="EMBL" id="BAU52756.1"/>
    </source>
</evidence>
<keyword evidence="2" id="KW-1185">Reference proteome</keyword>
<dbReference type="SUPFAM" id="SSF88723">
    <property type="entry name" value="PIN domain-like"/>
    <property type="match status" value="1"/>
</dbReference>
<gene>
    <name evidence="1" type="ORF">MgSA37_00919</name>
</gene>
<dbReference type="OrthoDB" id="1148871at2"/>
<protein>
    <submittedName>
        <fullName evidence="1">Uncharacterized protein</fullName>
    </submittedName>
</protein>
<sequence length="139" mass="15601">MAVKIFLDANILLDYTLKRPDFDEAEAVLNMVATKKVNAFITTSVLHIVGYWIAKAYGNKTAKTLLISFLADIAVIDAPHEIALVALHSKIDDIEDALQYYAAIHHKIDYFISRDKQLQKDSISVLPVLTPSEFIRVLT</sequence>
<dbReference type="Pfam" id="PF13470">
    <property type="entry name" value="PIN_3"/>
    <property type="match status" value="1"/>
</dbReference>
<dbReference type="CDD" id="cd09854">
    <property type="entry name" value="PIN_VapC-like"/>
    <property type="match status" value="1"/>
</dbReference>
<dbReference type="RefSeq" id="WP_096350046.1">
    <property type="nucleotide sequence ID" value="NZ_AP017313.1"/>
</dbReference>
<dbReference type="InterPro" id="IPR002716">
    <property type="entry name" value="PIN_dom"/>
</dbReference>
<name>A0A125T2B4_9SPHI</name>
<reference evidence="1 2" key="1">
    <citation type="submission" date="2015-12" db="EMBL/GenBank/DDBJ databases">
        <title>Genome sequence of Mucilaginibacter gotjawali.</title>
        <authorList>
            <person name="Lee J.S."/>
            <person name="Lee K.C."/>
            <person name="Kim K.K."/>
            <person name="Lee B.W."/>
        </authorList>
    </citation>
    <scope>NUCLEOTIDE SEQUENCE [LARGE SCALE GENOMIC DNA]</scope>
    <source>
        <strain evidence="1 2">SA3-7</strain>
    </source>
</reference>
<dbReference type="Proteomes" id="UP000218263">
    <property type="component" value="Chromosome"/>
</dbReference>
<dbReference type="InterPro" id="IPR029060">
    <property type="entry name" value="PIN-like_dom_sf"/>
</dbReference>
<dbReference type="Gene3D" id="3.40.50.1010">
    <property type="entry name" value="5'-nuclease"/>
    <property type="match status" value="1"/>
</dbReference>